<feature type="compositionally biased region" description="Low complexity" evidence="1">
    <location>
        <begin position="384"/>
        <end position="401"/>
    </location>
</feature>
<evidence type="ECO:0000313" key="3">
    <source>
        <dbReference type="EMBL" id="MBK1826392.1"/>
    </source>
</evidence>
<evidence type="ECO:0000256" key="1">
    <source>
        <dbReference type="SAM" id="MobiDB-lite"/>
    </source>
</evidence>
<comment type="caution">
    <text evidence="3">The sequence shown here is derived from an EMBL/GenBank/DDBJ whole genome shotgun (WGS) entry which is preliminary data.</text>
</comment>
<sequence>MNKRQILVLWIIAVVLVVALIAVNSSSKDGFESATQRERGETLLEDFPATDVTRLTIKSGEQAVTMNKEASGWVVAERDNYPANTKNINDLLRTVAEVKVTQGIEADPEFAPRFGMDPKAEDDAEKGTALVMKGTDGKVLAELTFGRNLESGSSSSPFGGGSTGRFVRNEADDSGVYVTSELFPTLDPDITRWLDDSFLKVEKIQSVAVSKPGQENEIQWKLTRPDEASDFELEGKKPEENLDTSAINPIKNLFSYARFEDVVPASEAEDAWDKDKRQTAVIETVEGFTYNVTFGPRKKADEDAADDAYLLRVTTTSEIPTERKKEDGESEEDAKEKDEAFTERKQQLEEKLAETKKLEGITYQVTKFTVDPLLKDRTGLIKSAPPAQAQPQAGAGNTAPPMLQRPPSQPAKPTPPKRRTQAVTPPIAIPPMPPKEEEEKPEEGTKAQPDNEGEPSEE</sequence>
<keyword evidence="4" id="KW-1185">Reference proteome</keyword>
<feature type="domain" description="DUF4340" evidence="2">
    <location>
        <begin position="73"/>
        <end position="270"/>
    </location>
</feature>
<dbReference type="EMBL" id="JAENII010000003">
    <property type="protein sequence ID" value="MBK1826392.1"/>
    <property type="molecule type" value="Genomic_DNA"/>
</dbReference>
<protein>
    <submittedName>
        <fullName evidence="3">DUF4340 domain-containing protein</fullName>
    </submittedName>
</protein>
<reference evidence="3" key="1">
    <citation type="submission" date="2021-01" db="EMBL/GenBank/DDBJ databases">
        <title>Modified the classification status of verrucomicrobia.</title>
        <authorList>
            <person name="Feng X."/>
        </authorList>
    </citation>
    <scope>NUCLEOTIDE SEQUENCE</scope>
    <source>
        <strain evidence="3">KCTC 22201</strain>
    </source>
</reference>
<dbReference type="InterPro" id="IPR025641">
    <property type="entry name" value="DUF4340"/>
</dbReference>
<feature type="region of interest" description="Disordered" evidence="1">
    <location>
        <begin position="379"/>
        <end position="458"/>
    </location>
</feature>
<evidence type="ECO:0000313" key="4">
    <source>
        <dbReference type="Proteomes" id="UP000658278"/>
    </source>
</evidence>
<feature type="compositionally biased region" description="Basic and acidic residues" evidence="1">
    <location>
        <begin position="334"/>
        <end position="346"/>
    </location>
</feature>
<evidence type="ECO:0000259" key="2">
    <source>
        <dbReference type="Pfam" id="PF14238"/>
    </source>
</evidence>
<dbReference type="Pfam" id="PF14238">
    <property type="entry name" value="DUF4340"/>
    <property type="match status" value="1"/>
</dbReference>
<accession>A0A934RB61</accession>
<proteinExistence type="predicted"/>
<feature type="compositionally biased region" description="Pro residues" evidence="1">
    <location>
        <begin position="403"/>
        <end position="414"/>
    </location>
</feature>
<organism evidence="3 4">
    <name type="scientific">Haloferula rosea</name>
    <dbReference type="NCBI Taxonomy" id="490093"/>
    <lineage>
        <taxon>Bacteria</taxon>
        <taxon>Pseudomonadati</taxon>
        <taxon>Verrucomicrobiota</taxon>
        <taxon>Verrucomicrobiia</taxon>
        <taxon>Verrucomicrobiales</taxon>
        <taxon>Verrucomicrobiaceae</taxon>
        <taxon>Haloferula</taxon>
    </lineage>
</organism>
<gene>
    <name evidence="3" type="ORF">JIN81_05145</name>
</gene>
<name>A0A934RB61_9BACT</name>
<feature type="compositionally biased region" description="Basic and acidic residues" evidence="1">
    <location>
        <begin position="434"/>
        <end position="445"/>
    </location>
</feature>
<dbReference type="Proteomes" id="UP000658278">
    <property type="component" value="Unassembled WGS sequence"/>
</dbReference>
<dbReference type="RefSeq" id="WP_200277304.1">
    <property type="nucleotide sequence ID" value="NZ_JAENII010000003.1"/>
</dbReference>
<dbReference type="AlphaFoldDB" id="A0A934RB61"/>
<feature type="region of interest" description="Disordered" evidence="1">
    <location>
        <begin position="311"/>
        <end position="346"/>
    </location>
</feature>